<comment type="subcellular location">
    <subcellularLocation>
        <location evidence="1">Nucleus</location>
        <location evidence="1">Nucleolus</location>
    </subcellularLocation>
</comment>
<dbReference type="OMA" id="HFGHACI"/>
<evidence type="ECO:0000256" key="10">
    <source>
        <dbReference type="SAM" id="MobiDB-lite"/>
    </source>
</evidence>
<evidence type="ECO:0000256" key="1">
    <source>
        <dbReference type="ARBA" id="ARBA00004604"/>
    </source>
</evidence>
<name>A0A9J7X2K6_CYPCA</name>
<keyword evidence="3" id="KW-0677">Repeat</keyword>
<dbReference type="InterPro" id="IPR001878">
    <property type="entry name" value="Znf_CCHC"/>
</dbReference>
<dbReference type="GeneTree" id="ENSGT00950000183041"/>
<dbReference type="GO" id="GO:0071038">
    <property type="term" value="P:TRAMP-dependent tRNA surveillance pathway"/>
    <property type="evidence" value="ECO:0007669"/>
    <property type="project" value="TreeGrafter"/>
</dbReference>
<evidence type="ECO:0000313" key="13">
    <source>
        <dbReference type="Proteomes" id="UP001108240"/>
    </source>
</evidence>
<feature type="compositionally biased region" description="Polar residues" evidence="10">
    <location>
        <begin position="55"/>
        <end position="68"/>
    </location>
</feature>
<accession>A0A9J7X2K6</accession>
<evidence type="ECO:0000256" key="8">
    <source>
        <dbReference type="ARBA" id="ARBA00043023"/>
    </source>
</evidence>
<feature type="compositionally biased region" description="Basic residues" evidence="10">
    <location>
        <begin position="464"/>
        <end position="475"/>
    </location>
</feature>
<feature type="region of interest" description="Disordered" evidence="10">
    <location>
        <begin position="89"/>
        <end position="111"/>
    </location>
</feature>
<keyword evidence="4 9" id="KW-0863">Zinc-finger</keyword>
<organism evidence="12 13">
    <name type="scientific">Cyprinus carpio carpio</name>
    <dbReference type="NCBI Taxonomy" id="630221"/>
    <lineage>
        <taxon>Eukaryota</taxon>
        <taxon>Metazoa</taxon>
        <taxon>Chordata</taxon>
        <taxon>Craniata</taxon>
        <taxon>Vertebrata</taxon>
        <taxon>Euteleostomi</taxon>
        <taxon>Actinopterygii</taxon>
        <taxon>Neopterygii</taxon>
        <taxon>Teleostei</taxon>
        <taxon>Ostariophysi</taxon>
        <taxon>Cypriniformes</taxon>
        <taxon>Cyprinidae</taxon>
        <taxon>Cyprininae</taxon>
        <taxon>Cyprinus</taxon>
    </lineage>
</organism>
<dbReference type="InterPro" id="IPR051644">
    <property type="entry name" value="TRAMP_AT-DNA-binding"/>
</dbReference>
<dbReference type="GO" id="GO:0031499">
    <property type="term" value="C:TRAMP complex"/>
    <property type="evidence" value="ECO:0007669"/>
    <property type="project" value="TreeGrafter"/>
</dbReference>
<dbReference type="GO" id="GO:0003723">
    <property type="term" value="F:RNA binding"/>
    <property type="evidence" value="ECO:0007669"/>
    <property type="project" value="TreeGrafter"/>
</dbReference>
<reference evidence="12" key="2">
    <citation type="submission" date="2025-09" db="UniProtKB">
        <authorList>
            <consortium name="Ensembl"/>
        </authorList>
    </citation>
    <scope>IDENTIFICATION</scope>
</reference>
<dbReference type="Gene3D" id="4.10.60.10">
    <property type="entry name" value="Zinc finger, CCHC-type"/>
    <property type="match status" value="2"/>
</dbReference>
<dbReference type="Ensembl" id="ENSCCRT00000116368.1">
    <property type="protein sequence ID" value="ENSCCRP00000101499.1"/>
    <property type="gene ID" value="ENSCCRG00000013384.2"/>
</dbReference>
<feature type="compositionally biased region" description="Polar residues" evidence="10">
    <location>
        <begin position="428"/>
        <end position="437"/>
    </location>
</feature>
<reference evidence="12" key="1">
    <citation type="submission" date="2025-08" db="UniProtKB">
        <authorList>
            <consortium name="Ensembl"/>
        </authorList>
    </citation>
    <scope>IDENTIFICATION</scope>
</reference>
<evidence type="ECO:0000256" key="9">
    <source>
        <dbReference type="PROSITE-ProRule" id="PRU00047"/>
    </source>
</evidence>
<dbReference type="PANTHER" id="PTHR46543">
    <property type="entry name" value="ZINC FINGER CCHC DOMAIN-CONTAINING PROTEIN 7"/>
    <property type="match status" value="1"/>
</dbReference>
<dbReference type="GO" id="GO:0071037">
    <property type="term" value="P:nuclear polyadenylation-dependent snRNA catabolic process"/>
    <property type="evidence" value="ECO:0007669"/>
    <property type="project" value="TreeGrafter"/>
</dbReference>
<feature type="region of interest" description="Disordered" evidence="10">
    <location>
        <begin position="1"/>
        <end position="28"/>
    </location>
</feature>
<dbReference type="GO" id="GO:0071036">
    <property type="term" value="P:nuclear polyadenylation-dependent snoRNA catabolic process"/>
    <property type="evidence" value="ECO:0007669"/>
    <property type="project" value="TreeGrafter"/>
</dbReference>
<dbReference type="Proteomes" id="UP001108240">
    <property type="component" value="Unplaced"/>
</dbReference>
<dbReference type="GO" id="GO:0071035">
    <property type="term" value="P:nuclear polyadenylation-dependent rRNA catabolic process"/>
    <property type="evidence" value="ECO:0007669"/>
    <property type="project" value="TreeGrafter"/>
</dbReference>
<dbReference type="PROSITE" id="PS50158">
    <property type="entry name" value="ZF_CCHC"/>
    <property type="match status" value="2"/>
</dbReference>
<dbReference type="PANTHER" id="PTHR46543:SF1">
    <property type="entry name" value="ZINC FINGER CCHC DOMAIN-CONTAINING PROTEIN 7"/>
    <property type="match status" value="1"/>
</dbReference>
<feature type="domain" description="CCHC-type" evidence="11">
    <location>
        <begin position="342"/>
        <end position="357"/>
    </location>
</feature>
<dbReference type="GO" id="GO:0071031">
    <property type="term" value="P:nuclear mRNA surveillance of mRNA 3'-end processing"/>
    <property type="evidence" value="ECO:0007669"/>
    <property type="project" value="TreeGrafter"/>
</dbReference>
<proteinExistence type="predicted"/>
<feature type="region of interest" description="Disordered" evidence="10">
    <location>
        <begin position="405"/>
        <end position="440"/>
    </location>
</feature>
<feature type="region of interest" description="Disordered" evidence="10">
    <location>
        <begin position="123"/>
        <end position="160"/>
    </location>
</feature>
<dbReference type="GO" id="GO:0005730">
    <property type="term" value="C:nucleolus"/>
    <property type="evidence" value="ECO:0007669"/>
    <property type="project" value="UniProtKB-SubCell"/>
</dbReference>
<evidence type="ECO:0000256" key="2">
    <source>
        <dbReference type="ARBA" id="ARBA00022723"/>
    </source>
</evidence>
<keyword evidence="6" id="KW-0539">Nucleus</keyword>
<feature type="domain" description="CCHC-type" evidence="11">
    <location>
        <begin position="235"/>
        <end position="249"/>
    </location>
</feature>
<evidence type="ECO:0000256" key="5">
    <source>
        <dbReference type="ARBA" id="ARBA00022833"/>
    </source>
</evidence>
<evidence type="ECO:0000256" key="3">
    <source>
        <dbReference type="ARBA" id="ARBA00022737"/>
    </source>
</evidence>
<dbReference type="FunFam" id="4.10.60.10:FF:000020">
    <property type="entry name" value="Zinc finger CCHC domain-containing protein 7"/>
    <property type="match status" value="1"/>
</dbReference>
<dbReference type="GO" id="GO:0071039">
    <property type="term" value="P:nuclear polyadenylation-dependent CUT catabolic process"/>
    <property type="evidence" value="ECO:0007669"/>
    <property type="project" value="TreeGrafter"/>
</dbReference>
<evidence type="ECO:0000256" key="7">
    <source>
        <dbReference type="ARBA" id="ARBA00041190"/>
    </source>
</evidence>
<evidence type="ECO:0000256" key="6">
    <source>
        <dbReference type="ARBA" id="ARBA00023242"/>
    </source>
</evidence>
<dbReference type="SUPFAM" id="SSF57756">
    <property type="entry name" value="Retrovirus zinc finger-like domains"/>
    <property type="match status" value="2"/>
</dbReference>
<evidence type="ECO:0000259" key="11">
    <source>
        <dbReference type="PROSITE" id="PS50158"/>
    </source>
</evidence>
<feature type="compositionally biased region" description="Basic residues" evidence="10">
    <location>
        <begin position="541"/>
        <end position="556"/>
    </location>
</feature>
<dbReference type="GO" id="GO:0008270">
    <property type="term" value="F:zinc ion binding"/>
    <property type="evidence" value="ECO:0007669"/>
    <property type="project" value="UniProtKB-KW"/>
</dbReference>
<keyword evidence="5" id="KW-0862">Zinc</keyword>
<keyword evidence="2" id="KW-0479">Metal-binding</keyword>
<feature type="compositionally biased region" description="Polar residues" evidence="10">
    <location>
        <begin position="452"/>
        <end position="461"/>
    </location>
</feature>
<dbReference type="SMART" id="SM00343">
    <property type="entry name" value="ZnF_C2HC"/>
    <property type="match status" value="5"/>
</dbReference>
<keyword evidence="13" id="KW-1185">Reference proteome</keyword>
<dbReference type="Pfam" id="PF00098">
    <property type="entry name" value="zf-CCHC"/>
    <property type="match status" value="1"/>
</dbReference>
<sequence length="620" mass="71065">MFSGYQERDDYEDELYRDDADSSLSDTDSELEFRLYSQLHYSAEIQEEREDSREVQSSVPRIQTQQKSLPHAPPVDVIVIDSGTDVITVSDNSEEDDSVCAKKGQSSKRWNRKLQTHSLLSPSLPQVQARRSSPDDVVVLDSDSDDSSSESVPPFVEDLDSDSDGLENWMILGQDKQDGDQTIQLNLSLAEHANDEENKQIWAVSEKDKEAQISNKRFGPRRVSNRYYNEKSITCHNCKKSGHLSKNCPAPKKVQCCSLCGLQGHFLRTCPNRYCSNCSLPGHTSDNCLERAYWHKRCHRCDMTGHFFDACPEIWRQYHITTTKGPFCKASDPEACRKPAYCYNCSKKGHFGHECAQKRMYNGTYPTLPFISRYDTKDDIHYREIRVKKQALELKQAGLISPDSAVITYTPQPPRKKQKTSHKHSPYPYSTHTNNQHTPKRRIAHTPKHTYFNVNQNSETPGNHGKHTPKSKFKPQKQSQNEAKKKKKKTQSEDFVLDEDADFPRGYKKRPHKTRDVSSPRKANVKPNKPFGMEKNNKKDKISKKKERKWQKRERKAAKDSSMYPSDENLFLIKQRKHPTNTTNGITLGAGLSVCPTNGKCGSGNQFKKYDVCNFVLRKN</sequence>
<dbReference type="AlphaFoldDB" id="A0A9J7X2K6"/>
<feature type="region of interest" description="Disordered" evidence="10">
    <location>
        <begin position="45"/>
        <end position="75"/>
    </location>
</feature>
<protein>
    <recommendedName>
        <fullName evidence="7">Zinc finger CCHC domain-containing protein 7</fullName>
    </recommendedName>
    <alternativeName>
        <fullName evidence="8">TRAMP-like complex RNA-binding factor ZCCHC7</fullName>
    </alternativeName>
</protein>
<evidence type="ECO:0000256" key="4">
    <source>
        <dbReference type="ARBA" id="ARBA00022771"/>
    </source>
</evidence>
<feature type="compositionally biased region" description="Basic residues" evidence="10">
    <location>
        <begin position="414"/>
        <end position="425"/>
    </location>
</feature>
<evidence type="ECO:0000313" key="12">
    <source>
        <dbReference type="Ensembl" id="ENSCCRP00000101499.1"/>
    </source>
</evidence>
<dbReference type="InterPro" id="IPR036875">
    <property type="entry name" value="Znf_CCHC_sf"/>
</dbReference>
<feature type="region of interest" description="Disordered" evidence="10">
    <location>
        <begin position="452"/>
        <end position="562"/>
    </location>
</feature>